<dbReference type="RefSeq" id="WP_182385834.1">
    <property type="nucleotide sequence ID" value="NZ_CP059833.1"/>
</dbReference>
<dbReference type="InterPro" id="IPR000639">
    <property type="entry name" value="Epox_hydrolase-like"/>
</dbReference>
<sequence length="712" mass="77337">MSEPYDVLIVGAGLSGIALGVELAKVPGLTFRVVEKRARVGGTWDIFTYPGVRSDSEMESYRFSFEPWRGTTPLGKGAEIRDYLENVATKHGVAQHIDFGVAVTAANWNSEQQVWCVTTNSGEYQARYLHIAGGYYNHEHGHLPTWEGEFGGELITPHHWPENLDYQGKNIVVVGSGATAATLVPELAKTAQVTMLQRSPSHMAPMPNHTMKLPDNLNRLRAVATNQLIIAMARHMPKLLNKALDVRRSRILPPEQRAHFRPNYPVWDQRVCRIPDGDLFHAIADGAVRVITDRIARLTPTGIALESGRELNADIIVAATGLELQAMGGVEIIVDGAAVAVGETAAYRGAMLKGVPNFSFTIGYVNESFTLRAELVAQFVWGVLERMRASGAQVVTPTGEVRGTKGRIIDLNAGYVNRGIHQFPYVTDTEPWALHNRHFTEARSFRTCDYTGLDFGDTTLAGIRARVRGTGETVVLLHGIGRGLEDYDALSIPGVRTIALDIPGFGTTPGLTRPTMAGLTDALWRALDGEDNVTLVGNSMGGALAMRMALAHPERVSKVVLLAPSGFSTDITSSVKIAACPLGKGFLRLATGPLLAKVERAVVADPALVTEDTLRVAQRTARNRDYVRTFVALSRELVGVQESERLDVVKAYAGLGLPTRIGWGTADTILPVGHAETARTILPGADIRIFEGAGHILQRERPAEVSELIRMP</sequence>
<evidence type="ECO:0000256" key="3">
    <source>
        <dbReference type="ARBA" id="ARBA00023033"/>
    </source>
</evidence>
<comment type="similarity">
    <text evidence="2">Belongs to the FAD-binding monooxygenase family.</text>
</comment>
<keyword evidence="3" id="KW-0503">Monooxygenase</keyword>
<dbReference type="InterPro" id="IPR051820">
    <property type="entry name" value="FAD-binding_MO"/>
</dbReference>
<dbReference type="Gene3D" id="3.40.50.1820">
    <property type="entry name" value="alpha/beta hydrolase"/>
    <property type="match status" value="1"/>
</dbReference>
<dbReference type="PRINTS" id="PR00111">
    <property type="entry name" value="ABHYDROLASE"/>
</dbReference>
<protein>
    <submittedName>
        <fullName evidence="5">Alpha/beta fold hydrolase</fullName>
    </submittedName>
</protein>
<evidence type="ECO:0000259" key="4">
    <source>
        <dbReference type="Pfam" id="PF12697"/>
    </source>
</evidence>
<dbReference type="GO" id="GO:0016787">
    <property type="term" value="F:hydrolase activity"/>
    <property type="evidence" value="ECO:0007669"/>
    <property type="project" value="UniProtKB-KW"/>
</dbReference>
<evidence type="ECO:0000256" key="2">
    <source>
        <dbReference type="ARBA" id="ARBA00010139"/>
    </source>
</evidence>
<reference evidence="5 6" key="1">
    <citation type="submission" date="2020-07" db="EMBL/GenBank/DDBJ databases">
        <title>non toxigenic Corynebacterium sp. nov from a clinical source.</title>
        <authorList>
            <person name="Bernier A.-M."/>
            <person name="Bernard K."/>
        </authorList>
    </citation>
    <scope>NUCLEOTIDE SEQUENCE [LARGE SCALE GENOMIC DNA]</scope>
    <source>
        <strain evidence="6">NML 93-0612</strain>
    </source>
</reference>
<dbReference type="SUPFAM" id="SSF51905">
    <property type="entry name" value="FAD/NAD(P)-binding domain"/>
    <property type="match status" value="2"/>
</dbReference>
<dbReference type="Pfam" id="PF13738">
    <property type="entry name" value="Pyr_redox_3"/>
    <property type="match status" value="1"/>
</dbReference>
<name>A0A7G5FEI6_9CORY</name>
<evidence type="ECO:0000313" key="5">
    <source>
        <dbReference type="EMBL" id="QMV85027.1"/>
    </source>
</evidence>
<evidence type="ECO:0000313" key="6">
    <source>
        <dbReference type="Proteomes" id="UP000515570"/>
    </source>
</evidence>
<dbReference type="EMBL" id="CP059833">
    <property type="protein sequence ID" value="QMV85027.1"/>
    <property type="molecule type" value="Genomic_DNA"/>
</dbReference>
<dbReference type="PRINTS" id="PR00412">
    <property type="entry name" value="EPOXHYDRLASE"/>
</dbReference>
<evidence type="ECO:0000256" key="1">
    <source>
        <dbReference type="ARBA" id="ARBA00001974"/>
    </source>
</evidence>
<dbReference type="SUPFAM" id="SSF53474">
    <property type="entry name" value="alpha/beta-Hydrolases"/>
    <property type="match status" value="1"/>
</dbReference>
<dbReference type="Pfam" id="PF12697">
    <property type="entry name" value="Abhydrolase_6"/>
    <property type="match status" value="1"/>
</dbReference>
<keyword evidence="3" id="KW-0560">Oxidoreductase</keyword>
<dbReference type="GO" id="GO:0004497">
    <property type="term" value="F:monooxygenase activity"/>
    <property type="evidence" value="ECO:0007669"/>
    <property type="project" value="UniProtKB-KW"/>
</dbReference>
<dbReference type="PANTHER" id="PTHR43872:SF1">
    <property type="entry name" value="MONOOXYGENASE, PUTATIVE (AFU_ORTHOLOGUE AFUA_8G02570)-RELATED"/>
    <property type="match status" value="1"/>
</dbReference>
<feature type="domain" description="AB hydrolase-1" evidence="4">
    <location>
        <begin position="474"/>
        <end position="707"/>
    </location>
</feature>
<dbReference type="InterPro" id="IPR036188">
    <property type="entry name" value="FAD/NAD-bd_sf"/>
</dbReference>
<dbReference type="InterPro" id="IPR000073">
    <property type="entry name" value="AB_hydrolase_1"/>
</dbReference>
<comment type="cofactor">
    <cofactor evidence="1">
        <name>FAD</name>
        <dbReference type="ChEBI" id="CHEBI:57692"/>
    </cofactor>
</comment>
<proteinExistence type="inferred from homology"/>
<gene>
    <name evidence="5" type="ORF">HW450_11945</name>
</gene>
<accession>A0A7G5FEI6</accession>
<organism evidence="5 6">
    <name type="scientific">Corynebacterium hindlerae</name>
    <dbReference type="NCBI Taxonomy" id="699041"/>
    <lineage>
        <taxon>Bacteria</taxon>
        <taxon>Bacillati</taxon>
        <taxon>Actinomycetota</taxon>
        <taxon>Actinomycetes</taxon>
        <taxon>Mycobacteriales</taxon>
        <taxon>Corynebacteriaceae</taxon>
        <taxon>Corynebacterium</taxon>
    </lineage>
</organism>
<dbReference type="Proteomes" id="UP000515570">
    <property type="component" value="Chromosome"/>
</dbReference>
<dbReference type="InterPro" id="IPR029058">
    <property type="entry name" value="AB_hydrolase_fold"/>
</dbReference>
<keyword evidence="6" id="KW-1185">Reference proteome</keyword>
<dbReference type="Gene3D" id="3.50.50.60">
    <property type="entry name" value="FAD/NAD(P)-binding domain"/>
    <property type="match status" value="3"/>
</dbReference>
<dbReference type="PANTHER" id="PTHR43872">
    <property type="entry name" value="MONOOXYGENASE, PUTATIVE (AFU_ORTHOLOGUE AFUA_8G02570)-RELATED"/>
    <property type="match status" value="1"/>
</dbReference>
<dbReference type="AlphaFoldDB" id="A0A7G5FEI6"/>
<keyword evidence="5" id="KW-0378">Hydrolase</keyword>